<reference evidence="2 3" key="1">
    <citation type="submission" date="2018-03" db="EMBL/GenBank/DDBJ databases">
        <title>The draft genome of Mesorhizobium sp. 6GN-30.</title>
        <authorList>
            <person name="Liu L."/>
            <person name="Li L."/>
            <person name="Wang T."/>
            <person name="Zhang X."/>
            <person name="Liang L."/>
        </authorList>
    </citation>
    <scope>NUCLEOTIDE SEQUENCE [LARGE SCALE GENOMIC DNA]</scope>
    <source>
        <strain evidence="2 3">6GN30</strain>
    </source>
</reference>
<evidence type="ECO:0000256" key="1">
    <source>
        <dbReference type="SAM" id="Phobius"/>
    </source>
</evidence>
<proteinExistence type="predicted"/>
<gene>
    <name evidence="2" type="ORF">C7I84_15320</name>
</gene>
<sequence>MPIFARAVGEQEVAQAAVRQVFRTAKTSLWRNFVPFRLFGLHCSTQQEAIMHGIIYLVGLIVIVLAILSLFGLR</sequence>
<comment type="caution">
    <text evidence="2">The sequence shown here is derived from an EMBL/GenBank/DDBJ whole genome shotgun (WGS) entry which is preliminary data.</text>
</comment>
<accession>A0A2P7S7B9</accession>
<organism evidence="2 3">
    <name type="scientific">Kumtagia ephedrae</name>
    <dbReference type="NCBI Taxonomy" id="2116701"/>
    <lineage>
        <taxon>Bacteria</taxon>
        <taxon>Pseudomonadati</taxon>
        <taxon>Pseudomonadota</taxon>
        <taxon>Alphaproteobacteria</taxon>
        <taxon>Hyphomicrobiales</taxon>
        <taxon>Phyllobacteriaceae</taxon>
        <taxon>Kumtagia</taxon>
    </lineage>
</organism>
<dbReference type="AlphaFoldDB" id="A0A2P7S7B9"/>
<keyword evidence="1" id="KW-0472">Membrane</keyword>
<feature type="transmembrane region" description="Helical" evidence="1">
    <location>
        <begin position="54"/>
        <end position="73"/>
    </location>
</feature>
<dbReference type="Proteomes" id="UP000241229">
    <property type="component" value="Unassembled WGS sequence"/>
</dbReference>
<evidence type="ECO:0000313" key="2">
    <source>
        <dbReference type="EMBL" id="PSJ58335.1"/>
    </source>
</evidence>
<keyword evidence="3" id="KW-1185">Reference proteome</keyword>
<protein>
    <submittedName>
        <fullName evidence="2">Uncharacterized protein</fullName>
    </submittedName>
</protein>
<evidence type="ECO:0000313" key="3">
    <source>
        <dbReference type="Proteomes" id="UP000241229"/>
    </source>
</evidence>
<dbReference type="EMBL" id="PXYK01000014">
    <property type="protein sequence ID" value="PSJ58335.1"/>
    <property type="molecule type" value="Genomic_DNA"/>
</dbReference>
<keyword evidence="1" id="KW-0812">Transmembrane</keyword>
<dbReference type="RefSeq" id="WP_106773075.1">
    <property type="nucleotide sequence ID" value="NZ_PXYK01000014.1"/>
</dbReference>
<name>A0A2P7S7B9_9HYPH</name>
<keyword evidence="1" id="KW-1133">Transmembrane helix</keyword>